<organism evidence="2 3">
    <name type="scientific">Eumeta variegata</name>
    <name type="common">Bagworm moth</name>
    <name type="synonym">Eumeta japonica</name>
    <dbReference type="NCBI Taxonomy" id="151549"/>
    <lineage>
        <taxon>Eukaryota</taxon>
        <taxon>Metazoa</taxon>
        <taxon>Ecdysozoa</taxon>
        <taxon>Arthropoda</taxon>
        <taxon>Hexapoda</taxon>
        <taxon>Insecta</taxon>
        <taxon>Pterygota</taxon>
        <taxon>Neoptera</taxon>
        <taxon>Endopterygota</taxon>
        <taxon>Lepidoptera</taxon>
        <taxon>Glossata</taxon>
        <taxon>Ditrysia</taxon>
        <taxon>Tineoidea</taxon>
        <taxon>Psychidae</taxon>
        <taxon>Oiketicinae</taxon>
        <taxon>Eumeta</taxon>
    </lineage>
</organism>
<dbReference type="AlphaFoldDB" id="A0A4C1Z6S5"/>
<dbReference type="Proteomes" id="UP000299102">
    <property type="component" value="Unassembled WGS sequence"/>
</dbReference>
<sequence>METPRRVAKGHQKFTECEEGLGLTAGEQTATAAESEIGRRRRAGGGGARPSCSCRPESFVALITLDSTFIARGAAFRSRRADCFTAD</sequence>
<dbReference type="EMBL" id="BGZK01001558">
    <property type="protein sequence ID" value="GBP82305.1"/>
    <property type="molecule type" value="Genomic_DNA"/>
</dbReference>
<reference evidence="2 3" key="1">
    <citation type="journal article" date="2019" name="Commun. Biol.">
        <title>The bagworm genome reveals a unique fibroin gene that provides high tensile strength.</title>
        <authorList>
            <person name="Kono N."/>
            <person name="Nakamura H."/>
            <person name="Ohtoshi R."/>
            <person name="Tomita M."/>
            <person name="Numata K."/>
            <person name="Arakawa K."/>
        </authorList>
    </citation>
    <scope>NUCLEOTIDE SEQUENCE [LARGE SCALE GENOMIC DNA]</scope>
</reference>
<comment type="caution">
    <text evidence="2">The sequence shown here is derived from an EMBL/GenBank/DDBJ whole genome shotgun (WGS) entry which is preliminary data.</text>
</comment>
<gene>
    <name evidence="2" type="ORF">EVAR_53763_1</name>
</gene>
<name>A0A4C1Z6S5_EUMVA</name>
<protein>
    <submittedName>
        <fullName evidence="2">Uncharacterized protein</fullName>
    </submittedName>
</protein>
<feature type="region of interest" description="Disordered" evidence="1">
    <location>
        <begin position="25"/>
        <end position="51"/>
    </location>
</feature>
<evidence type="ECO:0000256" key="1">
    <source>
        <dbReference type="SAM" id="MobiDB-lite"/>
    </source>
</evidence>
<evidence type="ECO:0000313" key="3">
    <source>
        <dbReference type="Proteomes" id="UP000299102"/>
    </source>
</evidence>
<proteinExistence type="predicted"/>
<accession>A0A4C1Z6S5</accession>
<evidence type="ECO:0000313" key="2">
    <source>
        <dbReference type="EMBL" id="GBP82305.1"/>
    </source>
</evidence>
<keyword evidence="3" id="KW-1185">Reference proteome</keyword>